<protein>
    <submittedName>
        <fullName evidence="1">Uncharacterized protein</fullName>
    </submittedName>
</protein>
<dbReference type="EMBL" id="CAXLJL010000168">
    <property type="protein sequence ID" value="CAL5133962.1"/>
    <property type="molecule type" value="Genomic_DNA"/>
</dbReference>
<sequence length="106" mass="12101">MILKTCVLHRTGWKRTSCFFSLYYPPLISSPEQPNVSQTTEIIVYFFIEYKLLRWVTHNYSGSDPVIISHIVTKSEPSASDLSTAGESQFCHMIQKSSDVSLLLVR</sequence>
<dbReference type="AlphaFoldDB" id="A0AAV2T8Y0"/>
<comment type="caution">
    <text evidence="1">The sequence shown here is derived from an EMBL/GenBank/DDBJ whole genome shotgun (WGS) entry which is preliminary data.</text>
</comment>
<gene>
    <name evidence="1" type="ORF">CDAUBV1_LOCUS7175</name>
</gene>
<accession>A0AAV2T8Y0</accession>
<evidence type="ECO:0000313" key="1">
    <source>
        <dbReference type="EMBL" id="CAL5133962.1"/>
    </source>
</evidence>
<organism evidence="1 2">
    <name type="scientific">Calicophoron daubneyi</name>
    <name type="common">Rumen fluke</name>
    <name type="synonym">Paramphistomum daubneyi</name>
    <dbReference type="NCBI Taxonomy" id="300641"/>
    <lineage>
        <taxon>Eukaryota</taxon>
        <taxon>Metazoa</taxon>
        <taxon>Spiralia</taxon>
        <taxon>Lophotrochozoa</taxon>
        <taxon>Platyhelminthes</taxon>
        <taxon>Trematoda</taxon>
        <taxon>Digenea</taxon>
        <taxon>Plagiorchiida</taxon>
        <taxon>Pronocephalata</taxon>
        <taxon>Paramphistomoidea</taxon>
        <taxon>Paramphistomidae</taxon>
        <taxon>Calicophoron</taxon>
    </lineage>
</organism>
<name>A0AAV2T8Y0_CALDB</name>
<evidence type="ECO:0000313" key="2">
    <source>
        <dbReference type="Proteomes" id="UP001497525"/>
    </source>
</evidence>
<proteinExistence type="predicted"/>
<reference evidence="1" key="1">
    <citation type="submission" date="2024-06" db="EMBL/GenBank/DDBJ databases">
        <authorList>
            <person name="Liu X."/>
            <person name="Lenzi L."/>
            <person name="Haldenby T S."/>
            <person name="Uol C."/>
        </authorList>
    </citation>
    <scope>NUCLEOTIDE SEQUENCE</scope>
</reference>
<dbReference type="Proteomes" id="UP001497525">
    <property type="component" value="Unassembled WGS sequence"/>
</dbReference>